<protein>
    <submittedName>
        <fullName evidence="1">Uncharacterized protein</fullName>
    </submittedName>
</protein>
<accession>A0A2J6S3B7</accession>
<sequence>MNPWWRRSYTNTRRYLVQGDTEMERCDTLMVPIFQRSRLRRRVVCPSLFAQSKTDFGPPPTGSLMTLPGQQQLHGAAWLCLATCMLAGVSCSSTHRDRQVGRYCDFEKRRSPEIESLQQGFWPLANDARSLLLRGRFPGAFKTLFCPVIFQDLRHPPSEVRNLQDDRGGGADSISTSAWKSDSRFGYSRITWTMSANRSDVSYCSFASS</sequence>
<name>A0A2J6S3B7_HYAVF</name>
<dbReference type="EMBL" id="KZ613940">
    <property type="protein sequence ID" value="PMD45262.1"/>
    <property type="molecule type" value="Genomic_DNA"/>
</dbReference>
<organism evidence="1 2">
    <name type="scientific">Hyaloscypha variabilis (strain UAMH 11265 / GT02V1 / F)</name>
    <name type="common">Meliniomyces variabilis</name>
    <dbReference type="NCBI Taxonomy" id="1149755"/>
    <lineage>
        <taxon>Eukaryota</taxon>
        <taxon>Fungi</taxon>
        <taxon>Dikarya</taxon>
        <taxon>Ascomycota</taxon>
        <taxon>Pezizomycotina</taxon>
        <taxon>Leotiomycetes</taxon>
        <taxon>Helotiales</taxon>
        <taxon>Hyaloscyphaceae</taxon>
        <taxon>Hyaloscypha</taxon>
        <taxon>Hyaloscypha variabilis</taxon>
    </lineage>
</organism>
<proteinExistence type="predicted"/>
<dbReference type="Proteomes" id="UP000235786">
    <property type="component" value="Unassembled WGS sequence"/>
</dbReference>
<evidence type="ECO:0000313" key="2">
    <source>
        <dbReference type="Proteomes" id="UP000235786"/>
    </source>
</evidence>
<keyword evidence="2" id="KW-1185">Reference proteome</keyword>
<gene>
    <name evidence="1" type="ORF">L207DRAFT_251343</name>
</gene>
<evidence type="ECO:0000313" key="1">
    <source>
        <dbReference type="EMBL" id="PMD45262.1"/>
    </source>
</evidence>
<reference evidence="1 2" key="1">
    <citation type="submission" date="2016-04" db="EMBL/GenBank/DDBJ databases">
        <title>A degradative enzymes factory behind the ericoid mycorrhizal symbiosis.</title>
        <authorList>
            <consortium name="DOE Joint Genome Institute"/>
            <person name="Martino E."/>
            <person name="Morin E."/>
            <person name="Grelet G."/>
            <person name="Kuo A."/>
            <person name="Kohler A."/>
            <person name="Daghino S."/>
            <person name="Barry K."/>
            <person name="Choi C."/>
            <person name="Cichocki N."/>
            <person name="Clum A."/>
            <person name="Copeland A."/>
            <person name="Hainaut M."/>
            <person name="Haridas S."/>
            <person name="Labutti K."/>
            <person name="Lindquist E."/>
            <person name="Lipzen A."/>
            <person name="Khouja H.-R."/>
            <person name="Murat C."/>
            <person name="Ohm R."/>
            <person name="Olson A."/>
            <person name="Spatafora J."/>
            <person name="Veneault-Fourrey C."/>
            <person name="Henrissat B."/>
            <person name="Grigoriev I."/>
            <person name="Martin F."/>
            <person name="Perotto S."/>
        </authorList>
    </citation>
    <scope>NUCLEOTIDE SEQUENCE [LARGE SCALE GENOMIC DNA]</scope>
    <source>
        <strain evidence="1 2">F</strain>
    </source>
</reference>
<dbReference type="AlphaFoldDB" id="A0A2J6S3B7"/>